<sequence>MSNAIMAEVAKVISDLAPVDTKGISSDIKSTLLFRTDWETLLMSAPIALGALGACCVAASAIDRIELRKPGDPEFRFMRHDDVSTNLMQCVDEGRLAFDNAHGGLGEIGDRVNIVDKTVIRIISTLVDPRGSKDNLLDYMEELRAAAEYCAAESKGIDDKFDHLLELIMELSQACQRKLGLTKSEIADTNLSLEAEKVRLKGQERATAAAEELSKRMDLELTVTREAYQKASNEFPSGWDVVGQQIVAGLADCVTTVVNTAIPVLMEQLSPMKKVSAATNILGDLTKDAVNAAGSIQNGLNKANDEATGAAPVQSVAQFVADPAFSAARKDMIWFNMLKEVVPVEAGADIDWDKAQSKPEDDSGKSKGKNTISIIAAGFANAVQAFSQLATDSEASEKYATALEEVNKVVAGIKQEAIDNEEDATHSRLTADDMLVREWKKAFAEQYQSALELYSAGTSFPGNSPNGFPALKSTAAAGEKDMQKSLGVMEGATNRLRMTRDAYIATQKNYLESERILIESRTKMADIQANLSKFQSSSLHLKAVLEILKESVRLVATMKKHIAKLCYFFDAMARLIKVMVEQLVQPFIKNLDTNLQKSDNGLVGAHSWADSQKQAVYQSIVTIRSYFSAYGEVSAMWVKLSGTDIIPGMELLADVFATALEEGGAAAKARELQQWSTKAQSNIEKIAKETQAKLKADMQSRVDRFAKETARLPEPPKEAVEGLKAASKVVASTAKKMLEDVTVRPGIEVEAW</sequence>
<organism evidence="1 2">
    <name type="scientific">Parathielavia appendiculata</name>
    <dbReference type="NCBI Taxonomy" id="2587402"/>
    <lineage>
        <taxon>Eukaryota</taxon>
        <taxon>Fungi</taxon>
        <taxon>Dikarya</taxon>
        <taxon>Ascomycota</taxon>
        <taxon>Pezizomycotina</taxon>
        <taxon>Sordariomycetes</taxon>
        <taxon>Sordariomycetidae</taxon>
        <taxon>Sordariales</taxon>
        <taxon>Chaetomiaceae</taxon>
        <taxon>Parathielavia</taxon>
    </lineage>
</organism>
<dbReference type="AlphaFoldDB" id="A0AAN6YYF1"/>
<evidence type="ECO:0000313" key="2">
    <source>
        <dbReference type="Proteomes" id="UP001302602"/>
    </source>
</evidence>
<dbReference type="PANTHER" id="PTHR33488">
    <property type="entry name" value="ZGC:162509"/>
    <property type="match status" value="1"/>
</dbReference>
<dbReference type="RefSeq" id="XP_062642070.1">
    <property type="nucleotide sequence ID" value="XM_062796764.1"/>
</dbReference>
<comment type="caution">
    <text evidence="1">The sequence shown here is derived from an EMBL/GenBank/DDBJ whole genome shotgun (WGS) entry which is preliminary data.</text>
</comment>
<dbReference type="PANTHER" id="PTHR33488:SF2">
    <property type="entry name" value="EARLY ENDOSOME ANTIGEN 1-LIKE"/>
    <property type="match status" value="1"/>
</dbReference>
<proteinExistence type="predicted"/>
<dbReference type="EMBL" id="MU853273">
    <property type="protein sequence ID" value="KAK4118297.1"/>
    <property type="molecule type" value="Genomic_DNA"/>
</dbReference>
<dbReference type="Proteomes" id="UP001302602">
    <property type="component" value="Unassembled WGS sequence"/>
</dbReference>
<name>A0AAN6YYF1_9PEZI</name>
<gene>
    <name evidence="1" type="ORF">N657DRAFT_685322</name>
</gene>
<reference evidence="1" key="1">
    <citation type="journal article" date="2023" name="Mol. Phylogenet. Evol.">
        <title>Genome-scale phylogeny and comparative genomics of the fungal order Sordariales.</title>
        <authorList>
            <person name="Hensen N."/>
            <person name="Bonometti L."/>
            <person name="Westerberg I."/>
            <person name="Brannstrom I.O."/>
            <person name="Guillou S."/>
            <person name="Cros-Aarteil S."/>
            <person name="Calhoun S."/>
            <person name="Haridas S."/>
            <person name="Kuo A."/>
            <person name="Mondo S."/>
            <person name="Pangilinan J."/>
            <person name="Riley R."/>
            <person name="LaButti K."/>
            <person name="Andreopoulos B."/>
            <person name="Lipzen A."/>
            <person name="Chen C."/>
            <person name="Yan M."/>
            <person name="Daum C."/>
            <person name="Ng V."/>
            <person name="Clum A."/>
            <person name="Steindorff A."/>
            <person name="Ohm R.A."/>
            <person name="Martin F."/>
            <person name="Silar P."/>
            <person name="Natvig D.O."/>
            <person name="Lalanne C."/>
            <person name="Gautier V."/>
            <person name="Ament-Velasquez S.L."/>
            <person name="Kruys A."/>
            <person name="Hutchinson M.I."/>
            <person name="Powell A.J."/>
            <person name="Barry K."/>
            <person name="Miller A.N."/>
            <person name="Grigoriev I.V."/>
            <person name="Debuchy R."/>
            <person name="Gladieux P."/>
            <person name="Hiltunen Thoren M."/>
            <person name="Johannesson H."/>
        </authorList>
    </citation>
    <scope>NUCLEOTIDE SEQUENCE</scope>
    <source>
        <strain evidence="1">CBS 731.68</strain>
    </source>
</reference>
<keyword evidence="2" id="KW-1185">Reference proteome</keyword>
<reference evidence="1" key="2">
    <citation type="submission" date="2023-05" db="EMBL/GenBank/DDBJ databases">
        <authorList>
            <consortium name="Lawrence Berkeley National Laboratory"/>
            <person name="Steindorff A."/>
            <person name="Hensen N."/>
            <person name="Bonometti L."/>
            <person name="Westerberg I."/>
            <person name="Brannstrom I.O."/>
            <person name="Guillou S."/>
            <person name="Cros-Aarteil S."/>
            <person name="Calhoun S."/>
            <person name="Haridas S."/>
            <person name="Kuo A."/>
            <person name="Mondo S."/>
            <person name="Pangilinan J."/>
            <person name="Riley R."/>
            <person name="Labutti K."/>
            <person name="Andreopoulos B."/>
            <person name="Lipzen A."/>
            <person name="Chen C."/>
            <person name="Yanf M."/>
            <person name="Daum C."/>
            <person name="Ng V."/>
            <person name="Clum A."/>
            <person name="Ohm R."/>
            <person name="Martin F."/>
            <person name="Silar P."/>
            <person name="Natvig D."/>
            <person name="Lalanne C."/>
            <person name="Gautier V."/>
            <person name="Ament-Velasquez S.L."/>
            <person name="Kruys A."/>
            <person name="Hutchinson M.I."/>
            <person name="Powell A.J."/>
            <person name="Barry K."/>
            <person name="Miller A.N."/>
            <person name="Grigoriev I.V."/>
            <person name="Debuchy R."/>
            <person name="Gladieux P."/>
            <person name="Thoren M.H."/>
            <person name="Johannesson H."/>
        </authorList>
    </citation>
    <scope>NUCLEOTIDE SEQUENCE</scope>
    <source>
        <strain evidence="1">CBS 731.68</strain>
    </source>
</reference>
<protein>
    <submittedName>
        <fullName evidence="1">Uncharacterized protein</fullName>
    </submittedName>
</protein>
<dbReference type="GeneID" id="87833532"/>
<accession>A0AAN6YYF1</accession>
<evidence type="ECO:0000313" key="1">
    <source>
        <dbReference type="EMBL" id="KAK4118297.1"/>
    </source>
</evidence>